<dbReference type="NCBIfam" id="TIGR02226">
    <property type="entry name" value="two_anch"/>
    <property type="match status" value="1"/>
</dbReference>
<evidence type="ECO:0000313" key="4">
    <source>
        <dbReference type="Proteomes" id="UP000226525"/>
    </source>
</evidence>
<keyword evidence="1" id="KW-1133">Transmembrane helix</keyword>
<gene>
    <name evidence="3" type="ORF">CMN54_00935</name>
</gene>
<dbReference type="EMBL" id="NZEX01000009">
    <property type="protein sequence ID" value="MAH62019.1"/>
    <property type="molecule type" value="Genomic_DNA"/>
</dbReference>
<feature type="domain" description="Aerotolerance regulator N-terminal" evidence="2">
    <location>
        <begin position="1"/>
        <end position="77"/>
    </location>
</feature>
<dbReference type="Pfam" id="PF07584">
    <property type="entry name" value="BatA"/>
    <property type="match status" value="1"/>
</dbReference>
<name>A0A2D6YFS0_9DELT</name>
<dbReference type="Proteomes" id="UP000226525">
    <property type="component" value="Unassembled WGS sequence"/>
</dbReference>
<keyword evidence="1" id="KW-0812">Transmembrane</keyword>
<evidence type="ECO:0000256" key="1">
    <source>
        <dbReference type="SAM" id="Phobius"/>
    </source>
</evidence>
<keyword evidence="1" id="KW-0472">Membrane</keyword>
<protein>
    <recommendedName>
        <fullName evidence="2">Aerotolerance regulator N-terminal domain-containing protein</fullName>
    </recommendedName>
</protein>
<evidence type="ECO:0000259" key="2">
    <source>
        <dbReference type="Pfam" id="PF07584"/>
    </source>
</evidence>
<dbReference type="InterPro" id="IPR024163">
    <property type="entry name" value="Aerotolerance_reg_N"/>
</dbReference>
<dbReference type="AlphaFoldDB" id="A0A2D6YFS0"/>
<dbReference type="InterPro" id="IPR011933">
    <property type="entry name" value="Double_TM_dom"/>
</dbReference>
<proteinExistence type="predicted"/>
<organism evidence="3 4">
    <name type="scientific">SAR324 cluster bacterium</name>
    <dbReference type="NCBI Taxonomy" id="2024889"/>
    <lineage>
        <taxon>Bacteria</taxon>
        <taxon>Deltaproteobacteria</taxon>
        <taxon>SAR324 cluster</taxon>
    </lineage>
</organism>
<accession>A0A2D6YFS0</accession>
<evidence type="ECO:0000313" key="3">
    <source>
        <dbReference type="EMBL" id="MAH62019.1"/>
    </source>
</evidence>
<feature type="transmembrane region" description="Helical" evidence="1">
    <location>
        <begin position="61"/>
        <end position="79"/>
    </location>
</feature>
<reference evidence="4" key="1">
    <citation type="submission" date="2017-09" db="EMBL/GenBank/DDBJ databases">
        <title>The Reconstruction of 2,631 Draft Metagenome-Assembled Genomes from the Global Oceans.</title>
        <authorList>
            <person name="Tully B.J."/>
            <person name="Graham E.D."/>
            <person name="Heidelberg J.F."/>
        </authorList>
    </citation>
    <scope>NUCLEOTIDE SEQUENCE [LARGE SCALE GENOMIC DNA]</scope>
</reference>
<feature type="transmembrane region" description="Helical" evidence="1">
    <location>
        <begin position="6"/>
        <end position="25"/>
    </location>
</feature>
<sequence>MLQFLTPLWLLALPTVILPWLWPLLKPRTRQPQPFSAFFLLPPETLQQQLRFSREDFWIKILRSLLVLLAVFLLSRPYWVEKPLPLELWVVDDSASLTTQPSLQSNLPAGIQPLLLSELFPPPAKTPVQTKFPGNFFAGTPNLGEIGQAIMQSRPETERNRRLIVNLVSDFQRSQYWPYAPVALPIEWRFERPQGLQSTPNLGMRKLRVKTEGKLSAVLEVELFGEQPQSTEVRITVEQGSQKLHESVISWKGTSERQRLALSPEYEHHAPLQILIEPQLPDPDYDNHYYFQSSRGDDLRVGLLSTEGVSALYRYGLHPLKSALNANDFFSFLFSNPETLKAANPDLVILLADDPRRFEEVYPETPIRLFVPTRPADWSNLAIDNHSLLPKEQLALDWRKANLGPEWLIEQSIQGLHQATAQQLWLLDTGVSNAWGPLYQQQNFVDQLRDWLSYLWQKHPRRQLGSLKVGQQVVGVTPGWRWPGHYELKDDNLTLAFAVNLAEQESLPALMTEEALKQMQSFFTDQAAFLNRQQAASDTLQDWLRWLLLLLLLLEVLWVLKRFLRPETSTQ</sequence>
<comment type="caution">
    <text evidence="3">The sequence shown here is derived from an EMBL/GenBank/DDBJ whole genome shotgun (WGS) entry which is preliminary data.</text>
</comment>